<dbReference type="Proteomes" id="UP001497525">
    <property type="component" value="Unassembled WGS sequence"/>
</dbReference>
<reference evidence="2" key="1">
    <citation type="submission" date="2024-06" db="EMBL/GenBank/DDBJ databases">
        <authorList>
            <person name="Liu X."/>
            <person name="Lenzi L."/>
            <person name="Haldenby T S."/>
            <person name="Uol C."/>
        </authorList>
    </citation>
    <scope>NUCLEOTIDE SEQUENCE</scope>
</reference>
<evidence type="ECO:0000313" key="3">
    <source>
        <dbReference type="Proteomes" id="UP001497525"/>
    </source>
</evidence>
<comment type="caution">
    <text evidence="2">The sequence shown here is derived from an EMBL/GenBank/DDBJ whole genome shotgun (WGS) entry which is preliminary data.</text>
</comment>
<feature type="region of interest" description="Disordered" evidence="1">
    <location>
        <begin position="211"/>
        <end position="259"/>
    </location>
</feature>
<protein>
    <recommendedName>
        <fullName evidence="4">MADF domain-containing protein</fullName>
    </recommendedName>
</protein>
<evidence type="ECO:0000256" key="1">
    <source>
        <dbReference type="SAM" id="MobiDB-lite"/>
    </source>
</evidence>
<feature type="compositionally biased region" description="Polar residues" evidence="1">
    <location>
        <begin position="213"/>
        <end position="224"/>
    </location>
</feature>
<evidence type="ECO:0000313" key="2">
    <source>
        <dbReference type="EMBL" id="CAL5130392.1"/>
    </source>
</evidence>
<dbReference type="AlphaFoldDB" id="A0AAV2SYX5"/>
<organism evidence="2 3">
    <name type="scientific">Calicophoron daubneyi</name>
    <name type="common">Rumen fluke</name>
    <name type="synonym">Paramphistomum daubneyi</name>
    <dbReference type="NCBI Taxonomy" id="300641"/>
    <lineage>
        <taxon>Eukaryota</taxon>
        <taxon>Metazoa</taxon>
        <taxon>Spiralia</taxon>
        <taxon>Lophotrochozoa</taxon>
        <taxon>Platyhelminthes</taxon>
        <taxon>Trematoda</taxon>
        <taxon>Digenea</taxon>
        <taxon>Plagiorchiida</taxon>
        <taxon>Pronocephalata</taxon>
        <taxon>Paramphistomoidea</taxon>
        <taxon>Paramphistomidae</taxon>
        <taxon>Calicophoron</taxon>
    </lineage>
</organism>
<feature type="compositionally biased region" description="Polar residues" evidence="1">
    <location>
        <begin position="7"/>
        <end position="18"/>
    </location>
</feature>
<feature type="compositionally biased region" description="Basic and acidic residues" evidence="1">
    <location>
        <begin position="239"/>
        <end position="248"/>
    </location>
</feature>
<sequence>MYAMDEISSNASGSNVSAESPDHVGCRRAPFVRYTSGELEDLKAMILSARQWLKPTHRKHRRQVWIKIAEQMQESGWPKRPWWNLRKKGEQMVFDHSLSDLTEFFPTKPLQSNRLDVSQKRTQLPLLIPSSEASATTVISRMNSAHSSSVSFASCQSDNCKRSKIMHEYSQLISETMRNTNDYARGYTDVSKRISVDNSPVSTPTLGMLPNDCETNNQYTSESLPSEPIDLSISGDEDERGHTSKDNSEVCSRSSTVSTLPALGLDEPQVNVLASE</sequence>
<feature type="compositionally biased region" description="Polar residues" evidence="1">
    <location>
        <begin position="249"/>
        <end position="259"/>
    </location>
</feature>
<gene>
    <name evidence="2" type="ORF">CDAUBV1_LOCUS2269</name>
</gene>
<dbReference type="EMBL" id="CAXLJL010000064">
    <property type="protein sequence ID" value="CAL5130392.1"/>
    <property type="molecule type" value="Genomic_DNA"/>
</dbReference>
<name>A0AAV2SYX5_CALDB</name>
<accession>A0AAV2SYX5</accession>
<feature type="region of interest" description="Disordered" evidence="1">
    <location>
        <begin position="1"/>
        <end position="22"/>
    </location>
</feature>
<proteinExistence type="predicted"/>
<evidence type="ECO:0008006" key="4">
    <source>
        <dbReference type="Google" id="ProtNLM"/>
    </source>
</evidence>